<feature type="domain" description="Pyruvate flavodoxin/ferredoxin oxidoreductase pyrimidine binding" evidence="3">
    <location>
        <begin position="205"/>
        <end position="437"/>
    </location>
</feature>
<accession>A0A833HRR4</accession>
<dbReference type="InterPro" id="IPR002869">
    <property type="entry name" value="Pyrv_flavodox_OxRed_cen"/>
</dbReference>
<dbReference type="GO" id="GO:0016903">
    <property type="term" value="F:oxidoreductase activity, acting on the aldehyde or oxo group of donors"/>
    <property type="evidence" value="ECO:0007669"/>
    <property type="project" value="InterPro"/>
</dbReference>
<dbReference type="InterPro" id="IPR019752">
    <property type="entry name" value="Pyrv/ketoisovalerate_OxRed_cat"/>
</dbReference>
<dbReference type="InterPro" id="IPR033412">
    <property type="entry name" value="PFOR_II"/>
</dbReference>
<dbReference type="InterPro" id="IPR029061">
    <property type="entry name" value="THDP-binding"/>
</dbReference>
<dbReference type="InterPro" id="IPR022367">
    <property type="entry name" value="2-oxoacid/accept_OxRdtase_asu"/>
</dbReference>
<keyword evidence="1" id="KW-0560">Oxidoreductase</keyword>
<feature type="domain" description="Pyruvate/ketoisovalerate oxidoreductase catalytic" evidence="2">
    <location>
        <begin position="14"/>
        <end position="172"/>
    </location>
</feature>
<dbReference type="InterPro" id="IPR002880">
    <property type="entry name" value="Pyrv_Fd/Flavodoxin_OxRdtase_N"/>
</dbReference>
<dbReference type="EMBL" id="WBZB01000003">
    <property type="protein sequence ID" value="KAB3533446.1"/>
    <property type="molecule type" value="Genomic_DNA"/>
</dbReference>
<feature type="domain" description="Pyruvate:ferredoxin oxidoreductase core" evidence="4">
    <location>
        <begin position="465"/>
        <end position="554"/>
    </location>
</feature>
<dbReference type="AlphaFoldDB" id="A0A833HRR4"/>
<dbReference type="InterPro" id="IPR009014">
    <property type="entry name" value="Transketo_C/PFOR_II"/>
</dbReference>
<protein>
    <submittedName>
        <fullName evidence="5">2-oxoacid:acceptor oxidoreductase subunit alpha</fullName>
    </submittedName>
</protein>
<proteinExistence type="predicted"/>
<dbReference type="Gene3D" id="3.40.50.970">
    <property type="match status" value="1"/>
</dbReference>
<dbReference type="SUPFAM" id="SSF52518">
    <property type="entry name" value="Thiamin diphosphate-binding fold (THDP-binding)"/>
    <property type="match status" value="1"/>
</dbReference>
<evidence type="ECO:0000256" key="1">
    <source>
        <dbReference type="ARBA" id="ARBA00023002"/>
    </source>
</evidence>
<dbReference type="GO" id="GO:0006979">
    <property type="term" value="P:response to oxidative stress"/>
    <property type="evidence" value="ECO:0007669"/>
    <property type="project" value="TreeGrafter"/>
</dbReference>
<reference evidence="5 6" key="1">
    <citation type="submission" date="2019-10" db="EMBL/GenBank/DDBJ databases">
        <title>Alkaliphilus serpentinus sp. nov. and Alkaliphilus pronyensis sp. nov., two novel anaerobic alkaliphilic species isolated from the serpentinized-hosted hydrothermal field of the Prony Bay (New Caledonia).</title>
        <authorList>
            <person name="Postec A."/>
        </authorList>
    </citation>
    <scope>NUCLEOTIDE SEQUENCE [LARGE SCALE GENOMIC DNA]</scope>
    <source>
        <strain evidence="5 6">LacT</strain>
    </source>
</reference>
<dbReference type="Pfam" id="PF01855">
    <property type="entry name" value="POR_N"/>
    <property type="match status" value="1"/>
</dbReference>
<dbReference type="InterPro" id="IPR050722">
    <property type="entry name" value="Pyruvate:ferred/Flavod_OxRd"/>
</dbReference>
<organism evidence="5 6">
    <name type="scientific">Alkaliphilus serpentinus</name>
    <dbReference type="NCBI Taxonomy" id="1482731"/>
    <lineage>
        <taxon>Bacteria</taxon>
        <taxon>Bacillati</taxon>
        <taxon>Bacillota</taxon>
        <taxon>Clostridia</taxon>
        <taxon>Peptostreptococcales</taxon>
        <taxon>Natronincolaceae</taxon>
        <taxon>Alkaliphilus</taxon>
    </lineage>
</organism>
<dbReference type="SUPFAM" id="SSF53323">
    <property type="entry name" value="Pyruvate-ferredoxin oxidoreductase, PFOR, domain III"/>
    <property type="match status" value="1"/>
</dbReference>
<dbReference type="Gene3D" id="3.40.50.920">
    <property type="match status" value="1"/>
</dbReference>
<comment type="caution">
    <text evidence="5">The sequence shown here is derived from an EMBL/GenBank/DDBJ whole genome shotgun (WGS) entry which is preliminary data.</text>
</comment>
<dbReference type="RefSeq" id="WP_151864405.1">
    <property type="nucleotide sequence ID" value="NZ_WBZB01000003.1"/>
</dbReference>
<dbReference type="SUPFAM" id="SSF52922">
    <property type="entry name" value="TK C-terminal domain-like"/>
    <property type="match status" value="1"/>
</dbReference>
<evidence type="ECO:0000313" key="5">
    <source>
        <dbReference type="EMBL" id="KAB3533446.1"/>
    </source>
</evidence>
<evidence type="ECO:0000259" key="4">
    <source>
        <dbReference type="Pfam" id="PF17147"/>
    </source>
</evidence>
<dbReference type="NCBIfam" id="TIGR03710">
    <property type="entry name" value="OAFO_sf"/>
    <property type="match status" value="1"/>
</dbReference>
<dbReference type="Pfam" id="PF01558">
    <property type="entry name" value="POR"/>
    <property type="match status" value="1"/>
</dbReference>
<evidence type="ECO:0000259" key="3">
    <source>
        <dbReference type="Pfam" id="PF01855"/>
    </source>
</evidence>
<dbReference type="OrthoDB" id="9794954at2"/>
<keyword evidence="6" id="KW-1185">Reference proteome</keyword>
<dbReference type="Gene3D" id="3.40.920.10">
    <property type="entry name" value="Pyruvate-ferredoxin oxidoreductase, PFOR, domain III"/>
    <property type="match status" value="1"/>
</dbReference>
<gene>
    <name evidence="5" type="ORF">F8153_00590</name>
</gene>
<dbReference type="CDD" id="cd07034">
    <property type="entry name" value="TPP_PYR_PFOR_IOR-alpha_like"/>
    <property type="match status" value="1"/>
</dbReference>
<dbReference type="FunFam" id="3.40.50.970:FF:000022">
    <property type="entry name" value="2-oxoglutarate ferredoxin oxidoreductase alpha subunit"/>
    <property type="match status" value="1"/>
</dbReference>
<sequence>MVNNITILMGGIQGEGVVSAGINLMKTLSKLGYYTYGCRSFSSRIKGGNNTITLHASTEKILCIPDKSDIIIAFDDETIPQNIDKLKEDGLILYDSTLKDDGYKDYKSTPLPMTEIAKTAGSTIMKNTCGMAFIGRILGIDRLIFEESIKEKYAKKADSIITQNLKALELVYNHSIDIQMDHLILTGGDGFSRPLMIGNEAIALGALMAECRFMAAYPITPASEIMEYLGNLLPRYGGVMMQVEDEIAAVNMVIGASYAGTRAITATSGPGLSLMQEGIGLASMTETPLVIVDSQRVGPSTGLPTKHEQSDLYSLYYGGHGEYPSIILAPASVEDCYYDTIRAFNLADEYQCPVIILSDLSLSLSPQTIDPLTYNEDIINRGKLMDKGRENFEAFSFTEDGISQRVLPGTVGGEHHVTGLEHNQLGLPSNDSVNRRKMMDKRFKKIQPLESLQEVCLTKNHKESVLLLTFGSNYGIVKEAVELAGNKYDYGYIKVIKPLPKDQLKDLLDTYKKVIIIENNFHGQLAKIIIGQLGYKDKISSIHKYDGSPFTPFEILEELGGLI</sequence>
<dbReference type="PANTHER" id="PTHR32154">
    <property type="entry name" value="PYRUVATE-FLAVODOXIN OXIDOREDUCTASE-RELATED"/>
    <property type="match status" value="1"/>
</dbReference>
<dbReference type="Proteomes" id="UP000465601">
    <property type="component" value="Unassembled WGS sequence"/>
</dbReference>
<evidence type="ECO:0000259" key="2">
    <source>
        <dbReference type="Pfam" id="PF01558"/>
    </source>
</evidence>
<evidence type="ECO:0000313" key="6">
    <source>
        <dbReference type="Proteomes" id="UP000465601"/>
    </source>
</evidence>
<dbReference type="Pfam" id="PF17147">
    <property type="entry name" value="PFOR_II"/>
    <property type="match status" value="1"/>
</dbReference>
<dbReference type="PANTHER" id="PTHR32154:SF20">
    <property type="entry name" value="2-OXOGLUTARATE OXIDOREDUCTASE SUBUNIT KORA"/>
    <property type="match status" value="1"/>
</dbReference>
<name>A0A833HRR4_9FIRM</name>